<dbReference type="PRINTS" id="PR00385">
    <property type="entry name" value="P450"/>
</dbReference>
<dbReference type="CDD" id="cd20640">
    <property type="entry name" value="CYP714"/>
    <property type="match status" value="1"/>
</dbReference>
<evidence type="ECO:0000256" key="11">
    <source>
        <dbReference type="PIRSR" id="PIRSR602401-1"/>
    </source>
</evidence>
<keyword evidence="3 11" id="KW-0349">Heme</keyword>
<dbReference type="EnsemblPlants" id="OPUNC03G15660.2">
    <property type="protein sequence ID" value="OPUNC03G15660.2"/>
    <property type="gene ID" value="OPUNC03G15660"/>
</dbReference>
<dbReference type="GO" id="GO:0016705">
    <property type="term" value="F:oxidoreductase activity, acting on paired donors, with incorporation or reduction of molecular oxygen"/>
    <property type="evidence" value="ECO:0007669"/>
    <property type="project" value="InterPro"/>
</dbReference>
<organism evidence="14">
    <name type="scientific">Oryza punctata</name>
    <name type="common">Red rice</name>
    <dbReference type="NCBI Taxonomy" id="4537"/>
    <lineage>
        <taxon>Eukaryota</taxon>
        <taxon>Viridiplantae</taxon>
        <taxon>Streptophyta</taxon>
        <taxon>Embryophyta</taxon>
        <taxon>Tracheophyta</taxon>
        <taxon>Spermatophyta</taxon>
        <taxon>Magnoliopsida</taxon>
        <taxon>Liliopsida</taxon>
        <taxon>Poales</taxon>
        <taxon>Poaceae</taxon>
        <taxon>BOP clade</taxon>
        <taxon>Oryzoideae</taxon>
        <taxon>Oryzeae</taxon>
        <taxon>Oryzinae</taxon>
        <taxon>Oryza</taxon>
    </lineage>
</organism>
<reference evidence="14" key="2">
    <citation type="submission" date="2018-05" db="EMBL/GenBank/DDBJ databases">
        <title>OpunRS2 (Oryza punctata Reference Sequence Version 2).</title>
        <authorList>
            <person name="Zhang J."/>
            <person name="Kudrna D."/>
            <person name="Lee S."/>
            <person name="Talag J."/>
            <person name="Welchert J."/>
            <person name="Wing R.A."/>
        </authorList>
    </citation>
    <scope>NUCLEOTIDE SEQUENCE [LARGE SCALE GENOMIC DNA]</scope>
</reference>
<evidence type="ECO:0000256" key="1">
    <source>
        <dbReference type="ARBA" id="ARBA00004370"/>
    </source>
</evidence>
<keyword evidence="5 11" id="KW-0479">Metal-binding</keyword>
<name>A0A0E0KDA9_ORYPU</name>
<evidence type="ECO:0000313" key="15">
    <source>
        <dbReference type="Proteomes" id="UP000026962"/>
    </source>
</evidence>
<dbReference type="Pfam" id="PF00067">
    <property type="entry name" value="p450"/>
    <property type="match status" value="1"/>
</dbReference>
<comment type="subcellular location">
    <subcellularLocation>
        <location evidence="1">Membrane</location>
    </subcellularLocation>
</comment>
<protein>
    <recommendedName>
        <fullName evidence="16">Cytochrome P450</fullName>
    </recommendedName>
</protein>
<dbReference type="AlphaFoldDB" id="A0A0E0KDA9"/>
<dbReference type="PANTHER" id="PTHR24282">
    <property type="entry name" value="CYTOCHROME P450 FAMILY MEMBER"/>
    <property type="match status" value="1"/>
</dbReference>
<dbReference type="GO" id="GO:0016020">
    <property type="term" value="C:membrane"/>
    <property type="evidence" value="ECO:0007669"/>
    <property type="project" value="UniProtKB-SubCell"/>
</dbReference>
<evidence type="ECO:0000256" key="6">
    <source>
        <dbReference type="ARBA" id="ARBA00022989"/>
    </source>
</evidence>
<dbReference type="Gramene" id="OPUNC03G15660.2">
    <property type="protein sequence ID" value="OPUNC03G15660.2"/>
    <property type="gene ID" value="OPUNC03G15660"/>
</dbReference>
<feature type="binding site" description="axial binding residue" evidence="11">
    <location>
        <position position="476"/>
    </location>
    <ligand>
        <name>heme</name>
        <dbReference type="ChEBI" id="CHEBI:30413"/>
    </ligand>
    <ligandPart>
        <name>Fe</name>
        <dbReference type="ChEBI" id="CHEBI:18248"/>
    </ligandPart>
</feature>
<dbReference type="STRING" id="4537.A0A0E0KDA9"/>
<dbReference type="PROSITE" id="PS00086">
    <property type="entry name" value="CYTOCHROME_P450"/>
    <property type="match status" value="1"/>
</dbReference>
<dbReference type="Gene3D" id="1.10.630.10">
    <property type="entry name" value="Cytochrome P450"/>
    <property type="match status" value="1"/>
</dbReference>
<dbReference type="InterPro" id="IPR036396">
    <property type="entry name" value="Cyt_P450_sf"/>
</dbReference>
<dbReference type="InterPro" id="IPR017972">
    <property type="entry name" value="Cyt_P450_CS"/>
</dbReference>
<dbReference type="InterPro" id="IPR001128">
    <property type="entry name" value="Cyt_P450"/>
</dbReference>
<evidence type="ECO:0000256" key="10">
    <source>
        <dbReference type="ARBA" id="ARBA00023136"/>
    </source>
</evidence>
<dbReference type="SUPFAM" id="SSF48264">
    <property type="entry name" value="Cytochrome P450"/>
    <property type="match status" value="1"/>
</dbReference>
<evidence type="ECO:0000256" key="12">
    <source>
        <dbReference type="RuleBase" id="RU000461"/>
    </source>
</evidence>
<evidence type="ECO:0000256" key="4">
    <source>
        <dbReference type="ARBA" id="ARBA00022692"/>
    </source>
</evidence>
<reference evidence="14" key="1">
    <citation type="submission" date="2015-04" db="UniProtKB">
        <authorList>
            <consortium name="EnsemblPlants"/>
        </authorList>
    </citation>
    <scope>IDENTIFICATION</scope>
</reference>
<evidence type="ECO:0000256" key="8">
    <source>
        <dbReference type="ARBA" id="ARBA00023004"/>
    </source>
</evidence>
<dbReference type="Proteomes" id="UP000026962">
    <property type="component" value="Chromosome 3"/>
</dbReference>
<dbReference type="GO" id="GO:0006629">
    <property type="term" value="P:lipid metabolic process"/>
    <property type="evidence" value="ECO:0007669"/>
    <property type="project" value="UniProtKB-ARBA"/>
</dbReference>
<evidence type="ECO:0000313" key="14">
    <source>
        <dbReference type="EnsemblPlants" id="OPUNC03G15660.2"/>
    </source>
</evidence>
<dbReference type="OMA" id="KWFMSTS"/>
<evidence type="ECO:0000256" key="13">
    <source>
        <dbReference type="SAM" id="Phobius"/>
    </source>
</evidence>
<dbReference type="eggNOG" id="KOG0157">
    <property type="taxonomic scope" value="Eukaryota"/>
</dbReference>
<evidence type="ECO:0000256" key="9">
    <source>
        <dbReference type="ARBA" id="ARBA00023033"/>
    </source>
</evidence>
<evidence type="ECO:0000256" key="7">
    <source>
        <dbReference type="ARBA" id="ARBA00023002"/>
    </source>
</evidence>
<proteinExistence type="inferred from homology"/>
<keyword evidence="7 12" id="KW-0560">Oxidoreductase</keyword>
<dbReference type="PRINTS" id="PR00463">
    <property type="entry name" value="EP450I"/>
</dbReference>
<comment type="cofactor">
    <cofactor evidence="11">
        <name>heme</name>
        <dbReference type="ChEBI" id="CHEBI:30413"/>
    </cofactor>
</comment>
<dbReference type="PANTHER" id="PTHR24282:SF261">
    <property type="entry name" value="CYTOCHROME P450 714B2"/>
    <property type="match status" value="1"/>
</dbReference>
<keyword evidence="15" id="KW-1185">Reference proteome</keyword>
<dbReference type="GO" id="GO:0020037">
    <property type="term" value="F:heme binding"/>
    <property type="evidence" value="ECO:0007669"/>
    <property type="project" value="InterPro"/>
</dbReference>
<sequence>MEVGMVVVVAAAKVLVSLWCVGACCLAAYLYRVVWVTPRRVLAEFRRQGIGGPRPSFPYGNLADMRDAIAAAKQLAEAARRQRRGRREVGGGGGGGGIVHDYRPAVLPFYEKWRKDYGPIFTYSMGNVVFLHVSRPDVVRDISLCVSLDLGKSSYLKATHEPLFGGGILKSNGEAWAHQRKIIAREFFLDKVKGMVDLMVDSAQTLIKSWEEGIDKNGGTVDIKIDDDIRAYSADVISRTCFGSSYIKGKNIFLKIRELQKAVSKPNVLAEMTGLRVFPTKRNKQAWELHKQVHKLILEIVKESGEERNLLRAILLSASSCKVELAEAENFIVDNCKSIYFAGYESTAVTAAWCLMLLGLHPEWQDRVREEVQEVCAGQPVDSQSLQKMKNLTMVIQETLRLYPAGAFVSRQALQELKFGGVHIPKGVNIYIPVSTMHLDPNLWGPDVKEFNPERFSNAQPQLHSYLPFGAGARTCLGQGFAMAELKTLISLIISKFVLKLSPNYEHSPTLKLIVEPEFGVDLTLTRVQGEVVNEQMVYVNIIWLSCEYQKATYTGNIKVNACQRSQEPKIVCQERGSQHRCMMNML</sequence>
<keyword evidence="6 13" id="KW-1133">Transmembrane helix</keyword>
<evidence type="ECO:0000256" key="5">
    <source>
        <dbReference type="ARBA" id="ARBA00022723"/>
    </source>
</evidence>
<dbReference type="GO" id="GO:0004497">
    <property type="term" value="F:monooxygenase activity"/>
    <property type="evidence" value="ECO:0007669"/>
    <property type="project" value="UniProtKB-KW"/>
</dbReference>
<dbReference type="GO" id="GO:0005506">
    <property type="term" value="F:iron ion binding"/>
    <property type="evidence" value="ECO:0007669"/>
    <property type="project" value="InterPro"/>
</dbReference>
<comment type="similarity">
    <text evidence="2 12">Belongs to the cytochrome P450 family.</text>
</comment>
<evidence type="ECO:0008006" key="16">
    <source>
        <dbReference type="Google" id="ProtNLM"/>
    </source>
</evidence>
<dbReference type="HOGENOM" id="CLU_001570_5_0_1"/>
<dbReference type="InterPro" id="IPR002401">
    <property type="entry name" value="Cyt_P450_E_grp-I"/>
</dbReference>
<keyword evidence="10 13" id="KW-0472">Membrane</keyword>
<keyword evidence="8 11" id="KW-0408">Iron</keyword>
<evidence type="ECO:0000256" key="3">
    <source>
        <dbReference type="ARBA" id="ARBA00022617"/>
    </source>
</evidence>
<feature type="transmembrane region" description="Helical" evidence="13">
    <location>
        <begin position="6"/>
        <end position="31"/>
    </location>
</feature>
<dbReference type="InterPro" id="IPR050665">
    <property type="entry name" value="Cytochrome_P450_Monooxygen"/>
</dbReference>
<keyword evidence="9 12" id="KW-0503">Monooxygenase</keyword>
<keyword evidence="4 13" id="KW-0812">Transmembrane</keyword>
<evidence type="ECO:0000256" key="2">
    <source>
        <dbReference type="ARBA" id="ARBA00010617"/>
    </source>
</evidence>
<accession>A0A0E0KDA9</accession>